<accession>A0A0V1GPP9</accession>
<keyword evidence="1" id="KW-0472">Membrane</keyword>
<feature type="non-terminal residue" evidence="2">
    <location>
        <position position="64"/>
    </location>
</feature>
<feature type="transmembrane region" description="Helical" evidence="1">
    <location>
        <begin position="23"/>
        <end position="50"/>
    </location>
</feature>
<dbReference type="Proteomes" id="UP000055024">
    <property type="component" value="Unassembled WGS sequence"/>
</dbReference>
<evidence type="ECO:0000313" key="3">
    <source>
        <dbReference type="Proteomes" id="UP000055024"/>
    </source>
</evidence>
<keyword evidence="1" id="KW-0812">Transmembrane</keyword>
<evidence type="ECO:0000313" key="2">
    <source>
        <dbReference type="EMBL" id="KRY99843.1"/>
    </source>
</evidence>
<gene>
    <name evidence="2" type="ORF">T11_12287</name>
</gene>
<sequence>MGIQQRTSLDFESRSSIKKIQRLCLNFFTLSLSNSRCGYIFLQIFVSMFLHQLLSPSFPIIDIW</sequence>
<protein>
    <submittedName>
        <fullName evidence="2">Uncharacterized protein</fullName>
    </submittedName>
</protein>
<proteinExistence type="predicted"/>
<keyword evidence="3" id="KW-1185">Reference proteome</keyword>
<keyword evidence="1" id="KW-1133">Transmembrane helix</keyword>
<dbReference type="AlphaFoldDB" id="A0A0V1GPP9"/>
<organism evidence="2 3">
    <name type="scientific">Trichinella zimbabwensis</name>
    <dbReference type="NCBI Taxonomy" id="268475"/>
    <lineage>
        <taxon>Eukaryota</taxon>
        <taxon>Metazoa</taxon>
        <taxon>Ecdysozoa</taxon>
        <taxon>Nematoda</taxon>
        <taxon>Enoplea</taxon>
        <taxon>Dorylaimia</taxon>
        <taxon>Trichinellida</taxon>
        <taxon>Trichinellidae</taxon>
        <taxon>Trichinella</taxon>
    </lineage>
</organism>
<comment type="caution">
    <text evidence="2">The sequence shown here is derived from an EMBL/GenBank/DDBJ whole genome shotgun (WGS) entry which is preliminary data.</text>
</comment>
<evidence type="ECO:0000256" key="1">
    <source>
        <dbReference type="SAM" id="Phobius"/>
    </source>
</evidence>
<reference evidence="2 3" key="1">
    <citation type="submission" date="2015-01" db="EMBL/GenBank/DDBJ databases">
        <title>Evolution of Trichinella species and genotypes.</title>
        <authorList>
            <person name="Korhonen P.K."/>
            <person name="Edoardo P."/>
            <person name="Giuseppe L.R."/>
            <person name="Gasser R.B."/>
        </authorList>
    </citation>
    <scope>NUCLEOTIDE SEQUENCE [LARGE SCALE GENOMIC DNA]</scope>
    <source>
        <strain evidence="2">ISS1029</strain>
    </source>
</reference>
<dbReference type="EMBL" id="JYDP01000673">
    <property type="protein sequence ID" value="KRY99843.1"/>
    <property type="molecule type" value="Genomic_DNA"/>
</dbReference>
<name>A0A0V1GPP9_9BILA</name>